<evidence type="ECO:0000256" key="3">
    <source>
        <dbReference type="ARBA" id="ARBA00022606"/>
    </source>
</evidence>
<keyword evidence="4 10" id="KW-0812">Transmembrane</keyword>
<feature type="transmembrane region" description="Helical" evidence="10">
    <location>
        <begin position="202"/>
        <end position="223"/>
    </location>
</feature>
<evidence type="ECO:0000313" key="11">
    <source>
        <dbReference type="EMBL" id="EZA52556.1"/>
    </source>
</evidence>
<evidence type="ECO:0000256" key="7">
    <source>
        <dbReference type="ARBA" id="ARBA00023136"/>
    </source>
</evidence>
<accession>A0A026WA81</accession>
<feature type="transmembrane region" description="Helical" evidence="10">
    <location>
        <begin position="172"/>
        <end position="195"/>
    </location>
</feature>
<name>A0A026WA81_OOCBI</name>
<evidence type="ECO:0000256" key="10">
    <source>
        <dbReference type="RuleBase" id="RU351113"/>
    </source>
</evidence>
<keyword evidence="5 10" id="KW-0552">Olfaction</keyword>
<keyword evidence="3 10" id="KW-0716">Sensory transduction</keyword>
<dbReference type="Pfam" id="PF02949">
    <property type="entry name" value="7tm_6"/>
    <property type="match status" value="1"/>
</dbReference>
<feature type="transmembrane region" description="Helical" evidence="10">
    <location>
        <begin position="127"/>
        <end position="152"/>
    </location>
</feature>
<organism evidence="11 13">
    <name type="scientific">Ooceraea biroi</name>
    <name type="common">Clonal raider ant</name>
    <name type="synonym">Cerapachys biroi</name>
    <dbReference type="NCBI Taxonomy" id="2015173"/>
    <lineage>
        <taxon>Eukaryota</taxon>
        <taxon>Metazoa</taxon>
        <taxon>Ecdysozoa</taxon>
        <taxon>Arthropoda</taxon>
        <taxon>Hexapoda</taxon>
        <taxon>Insecta</taxon>
        <taxon>Pterygota</taxon>
        <taxon>Neoptera</taxon>
        <taxon>Endopterygota</taxon>
        <taxon>Hymenoptera</taxon>
        <taxon>Apocrita</taxon>
        <taxon>Aculeata</taxon>
        <taxon>Formicoidea</taxon>
        <taxon>Formicidae</taxon>
        <taxon>Dorylinae</taxon>
        <taxon>Ooceraea</taxon>
    </lineage>
</organism>
<evidence type="ECO:0000256" key="9">
    <source>
        <dbReference type="ARBA" id="ARBA00023224"/>
    </source>
</evidence>
<gene>
    <name evidence="12" type="ORF">DMN91_001567</name>
    <name evidence="11" type="ORF">X777_08037</name>
</gene>
<comment type="subcellular location">
    <subcellularLocation>
        <location evidence="1 10">Cell membrane</location>
        <topology evidence="1 10">Multi-pass membrane protein</topology>
    </subcellularLocation>
</comment>
<keyword evidence="8 10" id="KW-0675">Receptor</keyword>
<feature type="transmembrane region" description="Helical" evidence="10">
    <location>
        <begin position="271"/>
        <end position="293"/>
    </location>
</feature>
<keyword evidence="7 10" id="KW-0472">Membrane</keyword>
<feature type="transmembrane region" description="Helical" evidence="10">
    <location>
        <begin position="40"/>
        <end position="59"/>
    </location>
</feature>
<reference evidence="11 13" key="1">
    <citation type="journal article" date="2014" name="Curr. Biol.">
        <title>The genome of the clonal raider ant Cerapachys biroi.</title>
        <authorList>
            <person name="Oxley P.R."/>
            <person name="Ji L."/>
            <person name="Fetter-Pruneda I."/>
            <person name="McKenzie S.K."/>
            <person name="Li C."/>
            <person name="Hu H."/>
            <person name="Zhang G."/>
            <person name="Kronauer D.J."/>
        </authorList>
    </citation>
    <scope>NUCLEOTIDE SEQUENCE [LARGE SCALE GENOMIC DNA]</scope>
</reference>
<dbReference type="PANTHER" id="PTHR21137:SF35">
    <property type="entry name" value="ODORANT RECEPTOR 19A-RELATED"/>
    <property type="match status" value="1"/>
</dbReference>
<protein>
    <recommendedName>
        <fullName evidence="10">Odorant receptor</fullName>
    </recommendedName>
</protein>
<evidence type="ECO:0000256" key="8">
    <source>
        <dbReference type="ARBA" id="ARBA00023170"/>
    </source>
</evidence>
<dbReference type="EMBL" id="QOIP01000002">
    <property type="protein sequence ID" value="RLU25411.1"/>
    <property type="molecule type" value="Genomic_DNA"/>
</dbReference>
<dbReference type="GO" id="GO:0005886">
    <property type="term" value="C:plasma membrane"/>
    <property type="evidence" value="ECO:0007669"/>
    <property type="project" value="UniProtKB-SubCell"/>
</dbReference>
<evidence type="ECO:0000313" key="12">
    <source>
        <dbReference type="EMBL" id="RLU25411.1"/>
    </source>
</evidence>
<keyword evidence="13" id="KW-1185">Reference proteome</keyword>
<keyword evidence="9 10" id="KW-0807">Transducer</keyword>
<dbReference type="OrthoDB" id="6617147at2759"/>
<reference evidence="12" key="3">
    <citation type="submission" date="2018-07" db="EMBL/GenBank/DDBJ databases">
        <authorList>
            <person name="Mckenzie S.K."/>
            <person name="Kronauer D.J.C."/>
        </authorList>
    </citation>
    <scope>NUCLEOTIDE SEQUENCE</scope>
    <source>
        <strain evidence="12">Clonal line C1</strain>
    </source>
</reference>
<dbReference type="GO" id="GO:0005549">
    <property type="term" value="F:odorant binding"/>
    <property type="evidence" value="ECO:0007669"/>
    <property type="project" value="InterPro"/>
</dbReference>
<sequence>MLDKRWNDDIAYAFSIHKLYLEFYGMWPLQTQTVFTKIRWSFYLIIHFTMLPFVMMGLIGNSGTNANLESMVYLTSTLSGIIKCICIFLGQKKLGPNINAAIDDWLSLKDDEIARKIMRKCAHRTRILTIVLLYSAYTCLSIYILSVVVINVKQIFFMDSNLVDADTNVTGWKFLIPSGLLSSSITGSQYVMILIVQSIQTFLICATQCLVDSFFFNVATHLAGQLEILKHKFKIFANKRDTETNYRKKFVDLINRHNELMEFNQNLEDTFHFLILCQLVMVTIMIALLGLRINLCLNENNQFEATKSSLIMNYLLMQSLVYTYSGDFLQRESEDIFCALYATSWFTLPVALMKDLHFAMMRSSIPFRLTGGKFFYVNRETIMCIIKTAASYVSVLRIALKN</sequence>
<reference evidence="12" key="2">
    <citation type="journal article" date="2018" name="Genome Res.">
        <title>The genomic architecture and molecular evolution of ant odorant receptors.</title>
        <authorList>
            <person name="McKenzie S.K."/>
            <person name="Kronauer D.J.C."/>
        </authorList>
    </citation>
    <scope>NUCLEOTIDE SEQUENCE [LARGE SCALE GENOMIC DNA]</scope>
    <source>
        <strain evidence="12">Clonal line C1</strain>
    </source>
</reference>
<evidence type="ECO:0000256" key="4">
    <source>
        <dbReference type="ARBA" id="ARBA00022692"/>
    </source>
</evidence>
<dbReference type="InterPro" id="IPR004117">
    <property type="entry name" value="7tm6_olfct_rcpt"/>
</dbReference>
<evidence type="ECO:0000256" key="6">
    <source>
        <dbReference type="ARBA" id="ARBA00022989"/>
    </source>
</evidence>
<evidence type="ECO:0000256" key="5">
    <source>
        <dbReference type="ARBA" id="ARBA00022725"/>
    </source>
</evidence>
<dbReference type="EMBL" id="KK107323">
    <property type="protein sequence ID" value="EZA52556.1"/>
    <property type="molecule type" value="Genomic_DNA"/>
</dbReference>
<proteinExistence type="inferred from homology"/>
<dbReference type="OMA" id="AQFMILP"/>
<evidence type="ECO:0000256" key="2">
    <source>
        <dbReference type="ARBA" id="ARBA00022475"/>
    </source>
</evidence>
<dbReference type="PANTHER" id="PTHR21137">
    <property type="entry name" value="ODORANT RECEPTOR"/>
    <property type="match status" value="1"/>
</dbReference>
<dbReference type="AlphaFoldDB" id="A0A026WA81"/>
<dbReference type="Proteomes" id="UP000053097">
    <property type="component" value="Unassembled WGS sequence"/>
</dbReference>
<evidence type="ECO:0000256" key="1">
    <source>
        <dbReference type="ARBA" id="ARBA00004651"/>
    </source>
</evidence>
<comment type="similarity">
    <text evidence="10">Belongs to the insect chemoreceptor superfamily. Heteromeric odorant receptor channel (TC 1.A.69) family.</text>
</comment>
<comment type="caution">
    <text evidence="10">Lacks conserved residue(s) required for the propagation of feature annotation.</text>
</comment>
<feature type="transmembrane region" description="Helical" evidence="10">
    <location>
        <begin position="71"/>
        <end position="90"/>
    </location>
</feature>
<dbReference type="Proteomes" id="UP000279307">
    <property type="component" value="Chromosome 2"/>
</dbReference>
<dbReference type="GO" id="GO:0004984">
    <property type="term" value="F:olfactory receptor activity"/>
    <property type="evidence" value="ECO:0007669"/>
    <property type="project" value="InterPro"/>
</dbReference>
<keyword evidence="2" id="KW-1003">Cell membrane</keyword>
<evidence type="ECO:0000313" key="13">
    <source>
        <dbReference type="Proteomes" id="UP000053097"/>
    </source>
</evidence>
<dbReference type="GO" id="GO:0007165">
    <property type="term" value="P:signal transduction"/>
    <property type="evidence" value="ECO:0007669"/>
    <property type="project" value="UniProtKB-KW"/>
</dbReference>
<keyword evidence="6 10" id="KW-1133">Transmembrane helix</keyword>